<dbReference type="EMBL" id="BSUY01000001">
    <property type="protein sequence ID" value="GMA80838.1"/>
    <property type="molecule type" value="Genomic_DNA"/>
</dbReference>
<keyword evidence="2" id="KW-1185">Reference proteome</keyword>
<evidence type="ECO:0000313" key="2">
    <source>
        <dbReference type="Proteomes" id="UP001157046"/>
    </source>
</evidence>
<protein>
    <submittedName>
        <fullName evidence="1">Uncharacterized protein</fullName>
    </submittedName>
</protein>
<gene>
    <name evidence="1" type="ORF">GCM10025855_03710</name>
</gene>
<proteinExistence type="predicted"/>
<organism evidence="1 2">
    <name type="scientific">Shewanella glacialipiscicola</name>
    <dbReference type="NCBI Taxonomy" id="614069"/>
    <lineage>
        <taxon>Bacteria</taxon>
        <taxon>Pseudomonadati</taxon>
        <taxon>Pseudomonadota</taxon>
        <taxon>Gammaproteobacteria</taxon>
        <taxon>Alteromonadales</taxon>
        <taxon>Shewanellaceae</taxon>
        <taxon>Shewanella</taxon>
    </lineage>
</organism>
<evidence type="ECO:0000313" key="1">
    <source>
        <dbReference type="EMBL" id="GMA80838.1"/>
    </source>
</evidence>
<name>A0ABQ6J060_9GAMM</name>
<accession>A0ABQ6J060</accession>
<reference evidence="2" key="1">
    <citation type="journal article" date="2019" name="Int. J. Syst. Evol. Microbiol.">
        <title>The Global Catalogue of Microorganisms (GCM) 10K type strain sequencing project: providing services to taxonomists for standard genome sequencing and annotation.</title>
        <authorList>
            <consortium name="The Broad Institute Genomics Platform"/>
            <consortium name="The Broad Institute Genome Sequencing Center for Infectious Disease"/>
            <person name="Wu L."/>
            <person name="Ma J."/>
        </authorList>
    </citation>
    <scope>NUCLEOTIDE SEQUENCE [LARGE SCALE GENOMIC DNA]</scope>
    <source>
        <strain evidence="2">NBRC 102030</strain>
    </source>
</reference>
<dbReference type="Proteomes" id="UP001157046">
    <property type="component" value="Unassembled WGS sequence"/>
</dbReference>
<comment type="caution">
    <text evidence="1">The sequence shown here is derived from an EMBL/GenBank/DDBJ whole genome shotgun (WGS) entry which is preliminary data.</text>
</comment>
<sequence length="146" mass="15874">MSTAASGLGKAHGVLVMQKIFLCCILLFIQLIFPSPSHAITETIVCNDCSASAMQIAATEGLIKYGTNNVVVVDFVNKASRKFTVANKDDADGEPFITASETKLSSDEQKSVLALFEYRRLLIDSVKNAEEINKQLFPNNVDSKSL</sequence>